<dbReference type="InterPro" id="IPR038765">
    <property type="entry name" value="Papain-like_cys_pep_sf"/>
</dbReference>
<evidence type="ECO:0000313" key="4">
    <source>
        <dbReference type="EMBL" id="MDH8677038.1"/>
    </source>
</evidence>
<dbReference type="InterPro" id="IPR025875">
    <property type="entry name" value="Leu-rich_rpt_4"/>
</dbReference>
<keyword evidence="5" id="KW-1185">Reference proteome</keyword>
<evidence type="ECO:0000256" key="2">
    <source>
        <dbReference type="ARBA" id="ARBA00022737"/>
    </source>
</evidence>
<dbReference type="Pfam" id="PF07833">
    <property type="entry name" value="Cu_amine_oxidN1"/>
    <property type="match status" value="1"/>
</dbReference>
<reference evidence="4 5" key="1">
    <citation type="submission" date="2023-04" db="EMBL/GenBank/DDBJ databases">
        <title>Fusibacter bizertensis strain WBS, isolated from littoral bottom sediments of the Arctic seas - biochemical and genomic analysis.</title>
        <authorList>
            <person name="Brioukhanov A.L."/>
        </authorList>
    </citation>
    <scope>NUCLEOTIDE SEQUENCE [LARGE SCALE GENOMIC DNA]</scope>
    <source>
        <strain evidence="4 5">WBS</strain>
    </source>
</reference>
<dbReference type="InterPro" id="IPR036582">
    <property type="entry name" value="Mao_N_sf"/>
</dbReference>
<dbReference type="InterPro" id="IPR001611">
    <property type="entry name" value="Leu-rich_rpt"/>
</dbReference>
<dbReference type="SUPFAM" id="SSF52058">
    <property type="entry name" value="L domain-like"/>
    <property type="match status" value="1"/>
</dbReference>
<accession>A0ABT6N9F6</accession>
<dbReference type="InterPro" id="IPR002931">
    <property type="entry name" value="Transglutaminase-like"/>
</dbReference>
<dbReference type="InterPro" id="IPR012854">
    <property type="entry name" value="Cu_amine_oxidase-like_N"/>
</dbReference>
<name>A0ABT6N9F6_9FIRM</name>
<dbReference type="RefSeq" id="WP_281092836.1">
    <property type="nucleotide sequence ID" value="NZ_JARYZI010000001.1"/>
</dbReference>
<dbReference type="PANTHER" id="PTHR46652:SF3">
    <property type="entry name" value="LEUCINE-RICH REPEAT-CONTAINING PROTEIN 9"/>
    <property type="match status" value="1"/>
</dbReference>
<evidence type="ECO:0000259" key="3">
    <source>
        <dbReference type="SMART" id="SM00460"/>
    </source>
</evidence>
<dbReference type="Pfam" id="PF01841">
    <property type="entry name" value="Transglut_core"/>
    <property type="match status" value="1"/>
</dbReference>
<dbReference type="InterPro" id="IPR050836">
    <property type="entry name" value="SDS22/Internalin_LRR"/>
</dbReference>
<comment type="caution">
    <text evidence="4">The sequence shown here is derived from an EMBL/GenBank/DDBJ whole genome shotgun (WGS) entry which is preliminary data.</text>
</comment>
<dbReference type="Gene3D" id="3.30.457.10">
    <property type="entry name" value="Copper amine oxidase-like, N-terminal domain"/>
    <property type="match status" value="1"/>
</dbReference>
<dbReference type="SMART" id="SM00460">
    <property type="entry name" value="TGc"/>
    <property type="match status" value="1"/>
</dbReference>
<proteinExistence type="predicted"/>
<dbReference type="Gene3D" id="3.80.10.10">
    <property type="entry name" value="Ribonuclease Inhibitor"/>
    <property type="match status" value="2"/>
</dbReference>
<dbReference type="SUPFAM" id="SSF55383">
    <property type="entry name" value="Copper amine oxidase, domain N"/>
    <property type="match status" value="2"/>
</dbReference>
<dbReference type="SUPFAM" id="SSF54001">
    <property type="entry name" value="Cysteine proteinases"/>
    <property type="match status" value="1"/>
</dbReference>
<dbReference type="EMBL" id="JARYZI010000001">
    <property type="protein sequence ID" value="MDH8677038.1"/>
    <property type="molecule type" value="Genomic_DNA"/>
</dbReference>
<keyword evidence="1" id="KW-0433">Leucine-rich repeat</keyword>
<dbReference type="InterPro" id="IPR032675">
    <property type="entry name" value="LRR_dom_sf"/>
</dbReference>
<dbReference type="PANTHER" id="PTHR46652">
    <property type="entry name" value="LEUCINE-RICH REPEAT AND IQ DOMAIN-CONTAINING PROTEIN 1-RELATED"/>
    <property type="match status" value="1"/>
</dbReference>
<dbReference type="Proteomes" id="UP001158045">
    <property type="component" value="Unassembled WGS sequence"/>
</dbReference>
<gene>
    <name evidence="4" type="ORF">QE109_02700</name>
</gene>
<dbReference type="PROSITE" id="PS51450">
    <property type="entry name" value="LRR"/>
    <property type="match status" value="4"/>
</dbReference>
<dbReference type="Gene3D" id="3.10.620.30">
    <property type="match status" value="1"/>
</dbReference>
<protein>
    <submittedName>
        <fullName evidence="4">Stalk domain-containing protein</fullName>
    </submittedName>
</protein>
<dbReference type="Pfam" id="PF12799">
    <property type="entry name" value="LRR_4"/>
    <property type="match status" value="2"/>
</dbReference>
<evidence type="ECO:0000313" key="5">
    <source>
        <dbReference type="Proteomes" id="UP001158045"/>
    </source>
</evidence>
<organism evidence="4 5">
    <name type="scientific">Fusibacter bizertensis</name>
    <dbReference type="NCBI Taxonomy" id="1488331"/>
    <lineage>
        <taxon>Bacteria</taxon>
        <taxon>Bacillati</taxon>
        <taxon>Bacillota</taxon>
        <taxon>Clostridia</taxon>
        <taxon>Eubacteriales</taxon>
        <taxon>Eubacteriales Family XII. Incertae Sedis</taxon>
        <taxon>Fusibacter</taxon>
    </lineage>
</organism>
<evidence type="ECO:0000256" key="1">
    <source>
        <dbReference type="ARBA" id="ARBA00022614"/>
    </source>
</evidence>
<keyword evidence="2" id="KW-0677">Repeat</keyword>
<sequence length="545" mass="62437">MKRKSKFINFITVSLICLILLETIVIGIPVFALTQDINVIVNGKKLEFEVDPVIVNNRVLVPLNVISESLHLTFEMDEKLSRISIHKKDRELIMYIGMEYAVEDDDFYFLGIPPQIIKNKIFVPIGFISTFFGANIEWDAITKTISIYNDDDDIIIIDDLIFEKYIRNLIDKPTGDLIKYDVRYITELNLNKYIDEAMEDLVDISALKYFENLVDLTIHVTEVSDLEPIKNLKKLEELNISLSPVENIDALKGLVNLKYLYIYNCPVSDLSPLTSLTELNVLSLTNCPVTDYSDLKSLVNLTNLWITDCPISDIEPLKDLTNLTDIRIRNTDVSDLSYLTNLSKLRRADLSYNKITDISPLKNLIKLENLDLGGNNILDYKPIIGMLPYLEVDFSMQQLAIDQAKIILKNIIRDNMSDLEKEKAIHDYIVLNTKYDIENYKNYTIPVDSHEAYGVILYGVGVCDGYAKATLLLLTLADIEAEIVTGAAKSSTFWESHAWNRVLIDGVWYNLDVTWDDPVPDRGPSTPRTKYFNMSDETFRINHRW</sequence>
<feature type="domain" description="Transglutaminase-like" evidence="3">
    <location>
        <begin position="455"/>
        <end position="515"/>
    </location>
</feature>